<dbReference type="InterPro" id="IPR037522">
    <property type="entry name" value="HD_GYP_dom"/>
</dbReference>
<dbReference type="GO" id="GO:0007165">
    <property type="term" value="P:signal transduction"/>
    <property type="evidence" value="ECO:0007669"/>
    <property type="project" value="InterPro"/>
</dbReference>
<dbReference type="EMBL" id="FOQA01000002">
    <property type="protein sequence ID" value="SFH69789.1"/>
    <property type="molecule type" value="Genomic_DNA"/>
</dbReference>
<dbReference type="CDD" id="cd00077">
    <property type="entry name" value="HDc"/>
    <property type="match status" value="1"/>
</dbReference>
<dbReference type="SMART" id="SM00304">
    <property type="entry name" value="HAMP"/>
    <property type="match status" value="1"/>
</dbReference>
<accession>A0A1I3C6J2</accession>
<dbReference type="SMART" id="SM00267">
    <property type="entry name" value="GGDEF"/>
    <property type="match status" value="1"/>
</dbReference>
<dbReference type="PROSITE" id="PS50887">
    <property type="entry name" value="GGDEF"/>
    <property type="match status" value="1"/>
</dbReference>
<feature type="transmembrane region" description="Helical" evidence="1">
    <location>
        <begin position="290"/>
        <end position="313"/>
    </location>
</feature>
<sequence>MKKKMILLYVVTMVTILGLVIFTMQTMGYSIIEQQTNLRLLSLAASKSNQIANLVEQDFERASLIASRTQMRKSLIAYKEGEDPKNQLIRMHNIIKDAAHSVESIQNIDIVNLQGRIITSTNESKINQHLINSDVYIKGKENRYFSEIMWDVDGTPFYHLSMPLYHTEDQYTNLQNAIGLLVVEMSVERILDILKDTTGLGNTGDISFLSLESEIMTCIRLKNQNGEGFYIEEWPVDKKTSDQDGIRQQILSVSGEDIFATFNWIEIREKQWGILVKIDQNEIMEPYLRMYGYLSVAFGALTILGIFVFLLGIRYSFYGIQKLLEGAEEFGKGNLDYHIEVQSKDEIRRLADSYNSMASKLKMFRDQMENLSFTDQLTGIGNRRLFEEEMIRLDAPHHFPLTILMGDVNGLKLVNDAFGHTLGDQLLQMAASVLMEACSRAHVICRMGGDEFVILMPETTTIEAKETMERIQKKLEETRVGRVELSVSFGLATKNTVKEPLGEVVQQAEEEMYRNKLLEGKKMKERTIKAIIDTFFESDPNYRVHAENVAYWSYHLGEKQKLSKEKLSVLTKAAKLHDLGKITFDQDIMNKSTVLTSREWMEMKRHPENGYRILDSVSQYKEVAEIILSHHEHWDGTGYPRNLKGEEIPLESRIIAIAESYDVMTTTQPYREAMSREYALKELQKNAGSIFDPVLVQQFLSLP</sequence>
<dbReference type="Pfam" id="PF00672">
    <property type="entry name" value="HAMP"/>
    <property type="match status" value="1"/>
</dbReference>
<name>A0A1I3C6J2_9FIRM</name>
<dbReference type="Gene3D" id="3.30.70.270">
    <property type="match status" value="1"/>
</dbReference>
<dbReference type="Pfam" id="PF13487">
    <property type="entry name" value="HD_5"/>
    <property type="match status" value="1"/>
</dbReference>
<dbReference type="NCBIfam" id="TIGR00254">
    <property type="entry name" value="GGDEF"/>
    <property type="match status" value="1"/>
</dbReference>
<dbReference type="OrthoDB" id="9804747at2"/>
<dbReference type="STRING" id="69895.SAMN05192551_102228"/>
<dbReference type="GO" id="GO:0016020">
    <property type="term" value="C:membrane"/>
    <property type="evidence" value="ECO:0007669"/>
    <property type="project" value="InterPro"/>
</dbReference>
<dbReference type="RefSeq" id="WP_093370495.1">
    <property type="nucleotide sequence ID" value="NZ_FOQA01000002.1"/>
</dbReference>
<dbReference type="SUPFAM" id="SSF103190">
    <property type="entry name" value="Sensory domain-like"/>
    <property type="match status" value="1"/>
</dbReference>
<evidence type="ECO:0000313" key="5">
    <source>
        <dbReference type="EMBL" id="SFH69789.1"/>
    </source>
</evidence>
<reference evidence="6" key="1">
    <citation type="submission" date="2016-10" db="EMBL/GenBank/DDBJ databases">
        <authorList>
            <person name="Varghese N."/>
            <person name="Submissions S."/>
        </authorList>
    </citation>
    <scope>NUCLEOTIDE SEQUENCE [LARGE SCALE GENOMIC DNA]</scope>
    <source>
        <strain evidence="6">Z-7934</strain>
    </source>
</reference>
<dbReference type="SMART" id="SM00471">
    <property type="entry name" value="HDc"/>
    <property type="match status" value="1"/>
</dbReference>
<dbReference type="CDD" id="cd06225">
    <property type="entry name" value="HAMP"/>
    <property type="match status" value="1"/>
</dbReference>
<dbReference type="InterPro" id="IPR029787">
    <property type="entry name" value="Nucleotide_cyclase"/>
</dbReference>
<evidence type="ECO:0000259" key="3">
    <source>
        <dbReference type="PROSITE" id="PS50887"/>
    </source>
</evidence>
<feature type="domain" description="HAMP" evidence="2">
    <location>
        <begin position="320"/>
        <end position="366"/>
    </location>
</feature>
<dbReference type="PANTHER" id="PTHR43155:SF2">
    <property type="entry name" value="CYCLIC DI-GMP PHOSPHODIESTERASE PA4108"/>
    <property type="match status" value="1"/>
</dbReference>
<dbReference type="InterPro" id="IPR003660">
    <property type="entry name" value="HAMP_dom"/>
</dbReference>
<dbReference type="SUPFAM" id="SSF158472">
    <property type="entry name" value="HAMP domain-like"/>
    <property type="match status" value="1"/>
</dbReference>
<dbReference type="InterPro" id="IPR029151">
    <property type="entry name" value="Sensor-like_sf"/>
</dbReference>
<dbReference type="PANTHER" id="PTHR43155">
    <property type="entry name" value="CYCLIC DI-GMP PHOSPHODIESTERASE PA4108-RELATED"/>
    <property type="match status" value="1"/>
</dbReference>
<protein>
    <submittedName>
        <fullName evidence="5">Diguanylate cyclase (GGDEF) domain-containing protein</fullName>
    </submittedName>
</protein>
<dbReference type="InterPro" id="IPR003607">
    <property type="entry name" value="HD/PDEase_dom"/>
</dbReference>
<keyword evidence="1" id="KW-0472">Membrane</keyword>
<organism evidence="5 6">
    <name type="scientific">Tindallia magadiensis</name>
    <dbReference type="NCBI Taxonomy" id="69895"/>
    <lineage>
        <taxon>Bacteria</taxon>
        <taxon>Bacillati</taxon>
        <taxon>Bacillota</taxon>
        <taxon>Clostridia</taxon>
        <taxon>Peptostreptococcales</taxon>
        <taxon>Tindalliaceae</taxon>
        <taxon>Tindallia</taxon>
    </lineage>
</organism>
<dbReference type="InterPro" id="IPR043128">
    <property type="entry name" value="Rev_trsase/Diguanyl_cyclase"/>
</dbReference>
<keyword evidence="1" id="KW-1133">Transmembrane helix</keyword>
<dbReference type="InterPro" id="IPR000160">
    <property type="entry name" value="GGDEF_dom"/>
</dbReference>
<dbReference type="SUPFAM" id="SSF109604">
    <property type="entry name" value="HD-domain/PDEase-like"/>
    <property type="match status" value="1"/>
</dbReference>
<keyword evidence="1" id="KW-0812">Transmembrane</keyword>
<dbReference type="Gene3D" id="6.10.340.10">
    <property type="match status" value="1"/>
</dbReference>
<dbReference type="Gene3D" id="1.10.3210.10">
    <property type="entry name" value="Hypothetical protein af1432"/>
    <property type="match status" value="1"/>
</dbReference>
<dbReference type="AlphaFoldDB" id="A0A1I3C6J2"/>
<dbReference type="Proteomes" id="UP000199287">
    <property type="component" value="Unassembled WGS sequence"/>
</dbReference>
<evidence type="ECO:0000313" key="6">
    <source>
        <dbReference type="Proteomes" id="UP000199287"/>
    </source>
</evidence>
<feature type="transmembrane region" description="Helical" evidence="1">
    <location>
        <begin position="7"/>
        <end position="32"/>
    </location>
</feature>
<gene>
    <name evidence="5" type="ORF">SAMN05192551_102228</name>
</gene>
<dbReference type="CDD" id="cd01949">
    <property type="entry name" value="GGDEF"/>
    <property type="match status" value="1"/>
</dbReference>
<evidence type="ECO:0000256" key="1">
    <source>
        <dbReference type="SAM" id="Phobius"/>
    </source>
</evidence>
<dbReference type="Pfam" id="PF00990">
    <property type="entry name" value="GGDEF"/>
    <property type="match status" value="1"/>
</dbReference>
<feature type="domain" description="HD-GYP" evidence="4">
    <location>
        <begin position="520"/>
        <end position="703"/>
    </location>
</feature>
<feature type="domain" description="GGDEF" evidence="3">
    <location>
        <begin position="399"/>
        <end position="529"/>
    </location>
</feature>
<keyword evidence="6" id="KW-1185">Reference proteome</keyword>
<evidence type="ECO:0000259" key="4">
    <source>
        <dbReference type="PROSITE" id="PS51832"/>
    </source>
</evidence>
<dbReference type="SUPFAM" id="SSF55073">
    <property type="entry name" value="Nucleotide cyclase"/>
    <property type="match status" value="1"/>
</dbReference>
<evidence type="ECO:0000259" key="2">
    <source>
        <dbReference type="PROSITE" id="PS50885"/>
    </source>
</evidence>
<dbReference type="PROSITE" id="PS51832">
    <property type="entry name" value="HD_GYP"/>
    <property type="match status" value="1"/>
</dbReference>
<proteinExistence type="predicted"/>
<dbReference type="PROSITE" id="PS50885">
    <property type="entry name" value="HAMP"/>
    <property type="match status" value="1"/>
</dbReference>